<dbReference type="AlphaFoldDB" id="A0A545AVT6"/>
<dbReference type="RefSeq" id="WP_142704289.1">
    <property type="nucleotide sequence ID" value="NZ_VIRS01000005.1"/>
</dbReference>
<reference evidence="1 2" key="1">
    <citation type="submission" date="2019-07" db="EMBL/GenBank/DDBJ databases">
        <title>Cryptosporangium phraense sp. nov., isolated from plant litter.</title>
        <authorList>
            <person name="Suriyachadkun C."/>
        </authorList>
    </citation>
    <scope>NUCLEOTIDE SEQUENCE [LARGE SCALE GENOMIC DNA]</scope>
    <source>
        <strain evidence="1 2">A-T 5661</strain>
    </source>
</reference>
<sequence>MSLWSASVVTVLGSVCAGGTLWWARRAERAAEAPSPLEPAKPAVASPWWEGTSWWPSLSEEERQWVVQNLADADRE</sequence>
<evidence type="ECO:0000313" key="2">
    <source>
        <dbReference type="Proteomes" id="UP000317982"/>
    </source>
</evidence>
<dbReference type="EMBL" id="VIRS01000005">
    <property type="protein sequence ID" value="TQS45424.1"/>
    <property type="molecule type" value="Genomic_DNA"/>
</dbReference>
<keyword evidence="2" id="KW-1185">Reference proteome</keyword>
<evidence type="ECO:0000313" key="1">
    <source>
        <dbReference type="EMBL" id="TQS45424.1"/>
    </source>
</evidence>
<dbReference type="Proteomes" id="UP000317982">
    <property type="component" value="Unassembled WGS sequence"/>
</dbReference>
<organism evidence="1 2">
    <name type="scientific">Cryptosporangium phraense</name>
    <dbReference type="NCBI Taxonomy" id="2593070"/>
    <lineage>
        <taxon>Bacteria</taxon>
        <taxon>Bacillati</taxon>
        <taxon>Actinomycetota</taxon>
        <taxon>Actinomycetes</taxon>
        <taxon>Cryptosporangiales</taxon>
        <taxon>Cryptosporangiaceae</taxon>
        <taxon>Cryptosporangium</taxon>
    </lineage>
</organism>
<proteinExistence type="predicted"/>
<comment type="caution">
    <text evidence="1">The sequence shown here is derived from an EMBL/GenBank/DDBJ whole genome shotgun (WGS) entry which is preliminary data.</text>
</comment>
<gene>
    <name evidence="1" type="ORF">FL583_10105</name>
</gene>
<name>A0A545AVT6_9ACTN</name>
<protein>
    <submittedName>
        <fullName evidence="1">Uncharacterized protein</fullName>
    </submittedName>
</protein>
<dbReference type="InParanoid" id="A0A545AVT6"/>
<accession>A0A545AVT6</accession>